<dbReference type="PANTHER" id="PTHR24006">
    <property type="entry name" value="UBIQUITIN CARBOXYL-TERMINAL HYDROLASE"/>
    <property type="match status" value="1"/>
</dbReference>
<dbReference type="OrthoDB" id="289038at2759"/>
<dbReference type="CDD" id="cd01795">
    <property type="entry name" value="Ubl_USP48"/>
    <property type="match status" value="1"/>
</dbReference>
<feature type="domain" description="Ubiquitin-like" evidence="11">
    <location>
        <begin position="994"/>
        <end position="1061"/>
    </location>
</feature>
<dbReference type="PANTHER" id="PTHR24006:SF722">
    <property type="entry name" value="UBIQUITIN CARBOXYL-TERMINAL HYDROLASE 48"/>
    <property type="match status" value="1"/>
</dbReference>
<dbReference type="GO" id="GO:0006508">
    <property type="term" value="P:proteolysis"/>
    <property type="evidence" value="ECO:0007669"/>
    <property type="project" value="UniProtKB-KW"/>
</dbReference>
<comment type="caution">
    <text evidence="13">The sequence shown here is derived from an EMBL/GenBank/DDBJ whole genome shotgun (WGS) entry which is preliminary data.</text>
</comment>
<evidence type="ECO:0000259" key="12">
    <source>
        <dbReference type="PROSITE" id="PS50235"/>
    </source>
</evidence>
<comment type="similarity">
    <text evidence="3">Belongs to the peptidase C19 family.</text>
</comment>
<evidence type="ECO:0000256" key="3">
    <source>
        <dbReference type="ARBA" id="ARBA00009085"/>
    </source>
</evidence>
<dbReference type="SMART" id="SM00213">
    <property type="entry name" value="UBQ"/>
    <property type="match status" value="1"/>
</dbReference>
<dbReference type="PROSITE" id="PS50053">
    <property type="entry name" value="UBIQUITIN_2"/>
    <property type="match status" value="1"/>
</dbReference>
<dbReference type="GO" id="GO:0004197">
    <property type="term" value="F:cysteine-type endopeptidase activity"/>
    <property type="evidence" value="ECO:0007669"/>
    <property type="project" value="InterPro"/>
</dbReference>
<reference evidence="13 14" key="1">
    <citation type="submission" date="2019-02" db="EMBL/GenBank/DDBJ databases">
        <title>Genome sequencing of the rare red list fungi Antrodiella citrinella (Flaviporus citrinellus).</title>
        <authorList>
            <person name="Buettner E."/>
            <person name="Kellner H."/>
        </authorList>
    </citation>
    <scope>NUCLEOTIDE SEQUENCE [LARGE SCALE GENOMIC DNA]</scope>
    <source>
        <strain evidence="13 14">DSM 108506</strain>
    </source>
</reference>
<evidence type="ECO:0000256" key="5">
    <source>
        <dbReference type="ARBA" id="ARBA00022670"/>
    </source>
</evidence>
<keyword evidence="14" id="KW-1185">Reference proteome</keyword>
<dbReference type="InterPro" id="IPR050164">
    <property type="entry name" value="Peptidase_C19"/>
</dbReference>
<evidence type="ECO:0000256" key="1">
    <source>
        <dbReference type="ARBA" id="ARBA00000707"/>
    </source>
</evidence>
<dbReference type="InterPro" id="IPR038765">
    <property type="entry name" value="Papain-like_cys_pep_sf"/>
</dbReference>
<protein>
    <recommendedName>
        <fullName evidence="4">ubiquitinyl hydrolase 1</fullName>
        <ecNumber evidence="4">3.4.19.12</ecNumber>
    </recommendedName>
</protein>
<keyword evidence="9" id="KW-0539">Nucleus</keyword>
<dbReference type="InterPro" id="IPR029071">
    <property type="entry name" value="Ubiquitin-like_domsf"/>
</dbReference>
<dbReference type="InterPro" id="IPR035927">
    <property type="entry name" value="DUSP-like_sf"/>
</dbReference>
<proteinExistence type="inferred from homology"/>
<dbReference type="SUPFAM" id="SSF54236">
    <property type="entry name" value="Ubiquitin-like"/>
    <property type="match status" value="1"/>
</dbReference>
<keyword evidence="5" id="KW-0645">Protease</keyword>
<evidence type="ECO:0000313" key="14">
    <source>
        <dbReference type="Proteomes" id="UP000308730"/>
    </source>
</evidence>
<dbReference type="Gene3D" id="3.90.70.10">
    <property type="entry name" value="Cysteine proteinases"/>
    <property type="match status" value="1"/>
</dbReference>
<evidence type="ECO:0000256" key="7">
    <source>
        <dbReference type="ARBA" id="ARBA00022801"/>
    </source>
</evidence>
<name>A0A4S4N4B6_9APHY</name>
<evidence type="ECO:0000256" key="10">
    <source>
        <dbReference type="SAM" id="MobiDB-lite"/>
    </source>
</evidence>
<dbReference type="PROSITE" id="PS50235">
    <property type="entry name" value="USP_3"/>
    <property type="match status" value="1"/>
</dbReference>
<feature type="compositionally biased region" description="Polar residues" evidence="10">
    <location>
        <begin position="473"/>
        <end position="482"/>
    </location>
</feature>
<keyword evidence="8" id="KW-0788">Thiol protease</keyword>
<dbReference type="Pfam" id="PF00443">
    <property type="entry name" value="UCH"/>
    <property type="match status" value="1"/>
</dbReference>
<evidence type="ECO:0000256" key="2">
    <source>
        <dbReference type="ARBA" id="ARBA00004123"/>
    </source>
</evidence>
<evidence type="ECO:0000256" key="6">
    <source>
        <dbReference type="ARBA" id="ARBA00022786"/>
    </source>
</evidence>
<dbReference type="EMBL" id="SGPM01000002">
    <property type="protein sequence ID" value="THH33886.1"/>
    <property type="molecule type" value="Genomic_DNA"/>
</dbReference>
<dbReference type="InterPro" id="IPR001394">
    <property type="entry name" value="Peptidase_C19_UCH"/>
</dbReference>
<evidence type="ECO:0000256" key="8">
    <source>
        <dbReference type="ARBA" id="ARBA00022807"/>
    </source>
</evidence>
<keyword evidence="7" id="KW-0378">Hydrolase</keyword>
<gene>
    <name evidence="13" type="ORF">EUX98_g292</name>
</gene>
<sequence>MPPKRLRRHSPSNSGPVIGERFKRAKLAGSDYSAWGWVGSEVTDASEISQNHRLATCGFASTNNLSLCANKYPATSVSSSSSKGKGKASAGELEDDIIVISDDEDSSCSSKECKGNVYCLNHLGQDTWEDEDRARDAFLKHANLGENPIYLARDPGSPIGLKNLGATCYANAFLQVWFQDLAFRRGVYQCVPPQDSAQKFEESPIFQLQVTFAAMEENTQNAFNPVKLVESLRLRTTEQQDAQEFSKLFMAHLDSEFQKQSALGLKSLLADQFQGKQVYGTVCSNCKNKSERESEFLEVENNAKLDDRLSALLQPEELSGDNKYFCSVCDALQDAKRYTEFRQLPPVLHVSLLRFIFDLQTMERKKSKNAISFPLTLDMTPFLGSQEDGDIKMDSSDPSNIYHLRGVLLHKGSSMSILYLSHQDTVLINGAKSGAYHGHYEAQVFDVQNNSWYQFNDETVTQIDSLIPILKSASSKANSQQGRPRKKTRIDDSDVEITESPPPKSEPSMSDEQNYASSKDAYMLVYARASNPSEPRTADSSSMVPVKAENGSPVPASPTDVRIPPRANEVVNTMNEEYDKKCEDYAQREKEAKLRFDEKRRIVMDIYRSWSLSSPEEESAVVSRQALELWLSRHIAKPVKRAKDKDTQQPALLSDSADGSCVISNADIICEHGKLDPDKSSAMKRIRKTAAQRILEEDQCSFEPSLEPVNVCEECVSDMFRDWKNNKPKMHNTLEPDPPPNDPEFAEHVSCEHGGLTTNASNRKRISQEGYSILKEIFPDWVTLSSRDEVCPVCEALVHISKEDKRGIRKQAEDEKAKLKHMFDMVIKSSNSVIEDEPCAIIPNQFLRTWKLWLFRPTELPRPAGIDNSPFICQHGHLILDPNIAGDMEDIAVIRRRDYAVLEDLYPCGPLISVVNNGDNITHDLPVCNECRLEKKSTFETAEVTVRVLRPSDPIPTPDSFYKGSTLGEYRGRQPYPVTYGSRKVNGVRQSKRIRQVNGQGKRRKLTITREMTIKELKIELQDELSIPTIYQRLFHQGRELEDNTATLGSLGIVSNDVLDLREEAEDVDLIGSDDDENRGKRSAEGRAFGAPPENPHRILRQSLYRQR</sequence>
<comment type="catalytic activity">
    <reaction evidence="1">
        <text>Thiol-dependent hydrolysis of ester, thioester, amide, peptide and isopeptide bonds formed by the C-terminal Gly of ubiquitin (a 76-residue protein attached to proteins as an intracellular targeting signal).</text>
        <dbReference type="EC" id="3.4.19.12"/>
    </reaction>
</comment>
<dbReference type="GO" id="GO:0005634">
    <property type="term" value="C:nucleus"/>
    <property type="evidence" value="ECO:0007669"/>
    <property type="project" value="UniProtKB-SubCell"/>
</dbReference>
<dbReference type="GO" id="GO:0005829">
    <property type="term" value="C:cytosol"/>
    <property type="evidence" value="ECO:0007669"/>
    <property type="project" value="TreeGrafter"/>
</dbReference>
<feature type="compositionally biased region" description="Polar residues" evidence="10">
    <location>
        <begin position="531"/>
        <end position="543"/>
    </location>
</feature>
<dbReference type="AlphaFoldDB" id="A0A4S4N4B6"/>
<comment type="subcellular location">
    <subcellularLocation>
        <location evidence="2">Nucleus</location>
    </subcellularLocation>
</comment>
<dbReference type="EC" id="3.4.19.12" evidence="4"/>
<feature type="region of interest" description="Disordered" evidence="10">
    <location>
        <begin position="1069"/>
        <end position="1108"/>
    </location>
</feature>
<dbReference type="SUPFAM" id="SSF143791">
    <property type="entry name" value="DUSP-like"/>
    <property type="match status" value="1"/>
</dbReference>
<dbReference type="Gene3D" id="3.10.20.90">
    <property type="entry name" value="Phosphatidylinositol 3-kinase Catalytic Subunit, Chain A, domain 1"/>
    <property type="match status" value="1"/>
</dbReference>
<evidence type="ECO:0000259" key="11">
    <source>
        <dbReference type="PROSITE" id="PS50053"/>
    </source>
</evidence>
<feature type="domain" description="USP" evidence="12">
    <location>
        <begin position="159"/>
        <end position="529"/>
    </location>
</feature>
<dbReference type="Pfam" id="PF00240">
    <property type="entry name" value="ubiquitin"/>
    <property type="match status" value="1"/>
</dbReference>
<accession>A0A4S4N4B6</accession>
<dbReference type="GO" id="GO:0004843">
    <property type="term" value="F:cysteine-type deubiquitinase activity"/>
    <property type="evidence" value="ECO:0007669"/>
    <property type="project" value="UniProtKB-EC"/>
</dbReference>
<evidence type="ECO:0000256" key="9">
    <source>
        <dbReference type="ARBA" id="ARBA00023242"/>
    </source>
</evidence>
<keyword evidence="6" id="KW-0833">Ubl conjugation pathway</keyword>
<evidence type="ECO:0000313" key="13">
    <source>
        <dbReference type="EMBL" id="THH33886.1"/>
    </source>
</evidence>
<dbReference type="InterPro" id="IPR000626">
    <property type="entry name" value="Ubiquitin-like_dom"/>
</dbReference>
<dbReference type="GO" id="GO:0016579">
    <property type="term" value="P:protein deubiquitination"/>
    <property type="evidence" value="ECO:0007669"/>
    <property type="project" value="InterPro"/>
</dbReference>
<dbReference type="InterPro" id="IPR044743">
    <property type="entry name" value="Ubl_USP48"/>
</dbReference>
<dbReference type="PROSITE" id="PS00972">
    <property type="entry name" value="USP_1"/>
    <property type="match status" value="1"/>
</dbReference>
<dbReference type="SUPFAM" id="SSF54001">
    <property type="entry name" value="Cysteine proteinases"/>
    <property type="match status" value="1"/>
</dbReference>
<evidence type="ECO:0000256" key="4">
    <source>
        <dbReference type="ARBA" id="ARBA00012759"/>
    </source>
</evidence>
<feature type="region of interest" description="Disordered" evidence="10">
    <location>
        <begin position="473"/>
        <end position="514"/>
    </location>
</feature>
<organism evidence="13 14">
    <name type="scientific">Antrodiella citrinella</name>
    <dbReference type="NCBI Taxonomy" id="2447956"/>
    <lineage>
        <taxon>Eukaryota</taxon>
        <taxon>Fungi</taxon>
        <taxon>Dikarya</taxon>
        <taxon>Basidiomycota</taxon>
        <taxon>Agaricomycotina</taxon>
        <taxon>Agaricomycetes</taxon>
        <taxon>Polyporales</taxon>
        <taxon>Steccherinaceae</taxon>
        <taxon>Antrodiella</taxon>
    </lineage>
</organism>
<dbReference type="InterPro" id="IPR028889">
    <property type="entry name" value="USP"/>
</dbReference>
<dbReference type="Proteomes" id="UP000308730">
    <property type="component" value="Unassembled WGS sequence"/>
</dbReference>
<dbReference type="InterPro" id="IPR018200">
    <property type="entry name" value="USP_CS"/>
</dbReference>
<feature type="region of interest" description="Disordered" evidence="10">
    <location>
        <begin position="531"/>
        <end position="563"/>
    </location>
</feature>